<dbReference type="EMBL" id="MK045263">
    <property type="protein sequence ID" value="QEQ13309.1"/>
    <property type="molecule type" value="Genomic_DNA"/>
</dbReference>
<evidence type="ECO:0000313" key="7">
    <source>
        <dbReference type="EMBL" id="QEQ13309.1"/>
    </source>
</evidence>
<dbReference type="Pfam" id="PF00902">
    <property type="entry name" value="TatC"/>
    <property type="match status" value="1"/>
</dbReference>
<dbReference type="GO" id="GO:0009977">
    <property type="term" value="F:proton motive force dependent protein transmembrane transporter activity"/>
    <property type="evidence" value="ECO:0007669"/>
    <property type="project" value="TreeGrafter"/>
</dbReference>
<name>A0A5K1KEM5_ECTSI</name>
<evidence type="ECO:0000256" key="3">
    <source>
        <dbReference type="ARBA" id="ARBA00022692"/>
    </source>
</evidence>
<feature type="transmembrane region" description="Helical" evidence="6">
    <location>
        <begin position="186"/>
        <end position="204"/>
    </location>
</feature>
<evidence type="ECO:0000256" key="5">
    <source>
        <dbReference type="ARBA" id="ARBA00023136"/>
    </source>
</evidence>
<feature type="transmembrane region" description="Helical" evidence="6">
    <location>
        <begin position="63"/>
        <end position="87"/>
    </location>
</feature>
<feature type="transmembrane region" description="Helical" evidence="6">
    <location>
        <begin position="20"/>
        <end position="43"/>
    </location>
</feature>
<keyword evidence="4 6" id="KW-1133">Transmembrane helix</keyword>
<reference evidence="7" key="1">
    <citation type="journal article" date="2019" name="Mol. Biol. Evol.">
        <title>Unusual Patterns of Mitochondrial Inheritance in the Brown Alga Ectocarpus.</title>
        <authorList>
            <person name="Mignerot L."/>
            <person name="Nagasato C."/>
            <person name="Peters A.F."/>
            <person name="Perrineau M.M."/>
            <person name="Scornet D."/>
            <person name="Pontheaux F."/>
            <person name="Djema W."/>
            <person name="Badis Y."/>
            <person name="Motomura T."/>
            <person name="Coelho S.M."/>
            <person name="Cock J.M."/>
        </authorList>
    </citation>
    <scope>NUCLEOTIDE SEQUENCE</scope>
</reference>
<feature type="transmembrane region" description="Helical" evidence="6">
    <location>
        <begin position="99"/>
        <end position="122"/>
    </location>
</feature>
<evidence type="ECO:0000256" key="2">
    <source>
        <dbReference type="ARBA" id="ARBA00008882"/>
    </source>
</evidence>
<organism evidence="7">
    <name type="scientific">Ectocarpus siliculosus</name>
    <name type="common">Brown alga</name>
    <name type="synonym">Conferva siliculosa</name>
    <dbReference type="NCBI Taxonomy" id="2880"/>
    <lineage>
        <taxon>Eukaryota</taxon>
        <taxon>Sar</taxon>
        <taxon>Stramenopiles</taxon>
        <taxon>Ochrophyta</taxon>
        <taxon>PX clade</taxon>
        <taxon>Phaeophyceae</taxon>
        <taxon>Ectocarpales</taxon>
        <taxon>Ectocarpaceae</taxon>
        <taxon>Ectocarpus</taxon>
    </lineage>
</organism>
<keyword evidence="7" id="KW-0496">Mitochondrion</keyword>
<accession>A0A5K1KEM5</accession>
<protein>
    <submittedName>
        <fullName evidence="7">Sec-independent transporter protein</fullName>
    </submittedName>
</protein>
<proteinExistence type="inferred from homology"/>
<dbReference type="InterPro" id="IPR002033">
    <property type="entry name" value="TatC"/>
</dbReference>
<keyword evidence="5 6" id="KW-0472">Membrane</keyword>
<feature type="transmembrane region" description="Helical" evidence="6">
    <location>
        <begin position="156"/>
        <end position="174"/>
    </location>
</feature>
<dbReference type="GO" id="GO:0065002">
    <property type="term" value="P:intracellular protein transmembrane transport"/>
    <property type="evidence" value="ECO:0007669"/>
    <property type="project" value="TreeGrafter"/>
</dbReference>
<gene>
    <name evidence="7" type="primary">tatC</name>
    <name evidence="7" type="ORF">Esilmt18</name>
</gene>
<keyword evidence="3 6" id="KW-0812">Transmembrane</keyword>
<sequence>MKRLQLSIYYIQELNYRLAYAALGTTLIFFTTYTYKQGLIFLLLPQGLSHFVSIGLTEIFFTYIQLCITLSISFGIFLIASQSYIFLRPGMYAYESSTFLSLLTSAFCFYIYIYILIFPALIKISWELFLTYSQNFTPINLTFEPRLNNYLDHIQQLNKILIFSFPCLLTLNLFQKYTNKQLWVKHRGIAYVIAFFIAAFITPPDIISQILVGAPLIFFFEIQIILWTFYKRYKKQLLVRQPIKPHKNTLGDKK</sequence>
<dbReference type="PANTHER" id="PTHR30371">
    <property type="entry name" value="SEC-INDEPENDENT PROTEIN TRANSLOCASE PROTEIN TATC"/>
    <property type="match status" value="1"/>
</dbReference>
<dbReference type="AlphaFoldDB" id="A0A5K1KEM5"/>
<geneLocation type="mitochondrion" evidence="7"/>
<evidence type="ECO:0000256" key="1">
    <source>
        <dbReference type="ARBA" id="ARBA00004141"/>
    </source>
</evidence>
<comment type="similarity">
    <text evidence="2">Belongs to the TatC family.</text>
</comment>
<evidence type="ECO:0000256" key="4">
    <source>
        <dbReference type="ARBA" id="ARBA00022989"/>
    </source>
</evidence>
<comment type="subcellular location">
    <subcellularLocation>
        <location evidence="1">Membrane</location>
        <topology evidence="1">Multi-pass membrane protein</topology>
    </subcellularLocation>
</comment>
<feature type="transmembrane region" description="Helical" evidence="6">
    <location>
        <begin position="210"/>
        <end position="230"/>
    </location>
</feature>
<dbReference type="GO" id="GO:0043953">
    <property type="term" value="P:protein transport by the Tat complex"/>
    <property type="evidence" value="ECO:0007669"/>
    <property type="project" value="TreeGrafter"/>
</dbReference>
<evidence type="ECO:0000256" key="6">
    <source>
        <dbReference type="SAM" id="Phobius"/>
    </source>
</evidence>
<dbReference type="PANTHER" id="PTHR30371:SF0">
    <property type="entry name" value="SEC-INDEPENDENT PROTEIN TRANSLOCASE PROTEIN TATC, CHLOROPLASTIC-RELATED"/>
    <property type="match status" value="1"/>
</dbReference>
<dbReference type="GO" id="GO:0033281">
    <property type="term" value="C:TAT protein transport complex"/>
    <property type="evidence" value="ECO:0007669"/>
    <property type="project" value="TreeGrafter"/>
</dbReference>